<keyword evidence="1" id="KW-0472">Membrane</keyword>
<feature type="transmembrane region" description="Helical" evidence="1">
    <location>
        <begin position="35"/>
        <end position="54"/>
    </location>
</feature>
<comment type="caution">
    <text evidence="2">The sequence shown here is derived from an EMBL/GenBank/DDBJ whole genome shotgun (WGS) entry which is preliminary data.</text>
</comment>
<keyword evidence="1" id="KW-1133">Transmembrane helix</keyword>
<accession>A0A1E5L4Z1</accession>
<dbReference type="AlphaFoldDB" id="A0A1E5L4Z1"/>
<dbReference type="EMBL" id="MJAT01000033">
    <property type="protein sequence ID" value="OEH85180.1"/>
    <property type="molecule type" value="Genomic_DNA"/>
</dbReference>
<sequence length="71" mass="7693">MNPIHCLGMLLIAFGFLGVIGSSIATFFGDYKNPGIYIIVGAVGVVVILGSLLIERMKERRKEGTDDSSQY</sequence>
<dbReference type="STRING" id="1390249.BHU72_06100"/>
<dbReference type="RefSeq" id="WP_069702507.1">
    <property type="nucleotide sequence ID" value="NZ_MJAT01000033.1"/>
</dbReference>
<proteinExistence type="predicted"/>
<keyword evidence="1" id="KW-0812">Transmembrane</keyword>
<protein>
    <submittedName>
        <fullName evidence="2">Uncharacterized protein</fullName>
    </submittedName>
</protein>
<gene>
    <name evidence="2" type="ORF">BHU72_06100</name>
</gene>
<keyword evidence="3" id="KW-1185">Reference proteome</keyword>
<evidence type="ECO:0000313" key="2">
    <source>
        <dbReference type="EMBL" id="OEH85180.1"/>
    </source>
</evidence>
<evidence type="ECO:0000256" key="1">
    <source>
        <dbReference type="SAM" id="Phobius"/>
    </source>
</evidence>
<dbReference type="Proteomes" id="UP000095255">
    <property type="component" value="Unassembled WGS sequence"/>
</dbReference>
<reference evidence="2 3" key="1">
    <citation type="submission" date="2016-09" db="EMBL/GenBank/DDBJ databases">
        <title>Desulfuribacillus arsenicus sp. nov., an obligately anaerobic, dissimilatory arsenic- and antimonate-reducing bacterium isolated from anoxic sediments.</title>
        <authorList>
            <person name="Abin C.A."/>
            <person name="Hollibaugh J.T."/>
        </authorList>
    </citation>
    <scope>NUCLEOTIDE SEQUENCE [LARGE SCALE GENOMIC DNA]</scope>
    <source>
        <strain evidence="2 3">MLFW-2</strain>
    </source>
</reference>
<name>A0A1E5L4Z1_9FIRM</name>
<organism evidence="2 3">
    <name type="scientific">Desulfuribacillus stibiiarsenatis</name>
    <dbReference type="NCBI Taxonomy" id="1390249"/>
    <lineage>
        <taxon>Bacteria</taxon>
        <taxon>Bacillati</taxon>
        <taxon>Bacillota</taxon>
        <taxon>Desulfuribacillia</taxon>
        <taxon>Desulfuribacillales</taxon>
        <taxon>Desulfuribacillaceae</taxon>
        <taxon>Desulfuribacillus</taxon>
    </lineage>
</organism>
<evidence type="ECO:0000313" key="3">
    <source>
        <dbReference type="Proteomes" id="UP000095255"/>
    </source>
</evidence>